<organism evidence="2 3">
    <name type="scientific">Actinocrispum wychmicini</name>
    <dbReference type="NCBI Taxonomy" id="1213861"/>
    <lineage>
        <taxon>Bacteria</taxon>
        <taxon>Bacillati</taxon>
        <taxon>Actinomycetota</taxon>
        <taxon>Actinomycetes</taxon>
        <taxon>Pseudonocardiales</taxon>
        <taxon>Pseudonocardiaceae</taxon>
        <taxon>Actinocrispum</taxon>
    </lineage>
</organism>
<reference evidence="2 3" key="1">
    <citation type="submission" date="2019-03" db="EMBL/GenBank/DDBJ databases">
        <title>Genomic Encyclopedia of Type Strains, Phase IV (KMG-IV): sequencing the most valuable type-strain genomes for metagenomic binning, comparative biology and taxonomic classification.</title>
        <authorList>
            <person name="Goeker M."/>
        </authorList>
    </citation>
    <scope>NUCLEOTIDE SEQUENCE [LARGE SCALE GENOMIC DNA]</scope>
    <source>
        <strain evidence="2 3">DSM 45934</strain>
    </source>
</reference>
<evidence type="ECO:0000259" key="1">
    <source>
        <dbReference type="Pfam" id="PF12146"/>
    </source>
</evidence>
<evidence type="ECO:0000313" key="3">
    <source>
        <dbReference type="Proteomes" id="UP000295680"/>
    </source>
</evidence>
<dbReference type="Proteomes" id="UP000295680">
    <property type="component" value="Unassembled WGS sequence"/>
</dbReference>
<dbReference type="EMBL" id="SLWS01000006">
    <property type="protein sequence ID" value="TCO56841.1"/>
    <property type="molecule type" value="Genomic_DNA"/>
</dbReference>
<proteinExistence type="predicted"/>
<dbReference type="SUPFAM" id="SSF53474">
    <property type="entry name" value="alpha/beta-Hydrolases"/>
    <property type="match status" value="1"/>
</dbReference>
<sequence>MRTLDLADAKVATLVRLPADQATKGAILYVHGFADYFFQRHVAEHFTARGYDFYAVDLRHYGRSLRDGDTPNFVTDIGEHFEELDAAVDKIHEDGHTKLVVMAHSTGGLITPLWLDARKDLQVDALVLNSPWFELAEPAAARTVGTALIKAVGKFAPKLKLRDGLGSVYGQTIHRDHHGEWDFDLRMKPLAAFPVLAGWLRAIRIGHAKLQRGLNVTVPVLVLHSNRSLLHAKAWSREAMAADTVLDVADMVKYAPRLGPDVTVVEIQDGLHDLFLSAEPVRAKALAEVDTWLEAHETH</sequence>
<dbReference type="Gene3D" id="3.40.50.1820">
    <property type="entry name" value="alpha/beta hydrolase"/>
    <property type="match status" value="1"/>
</dbReference>
<name>A0A4R2JBH7_9PSEU</name>
<dbReference type="AlphaFoldDB" id="A0A4R2JBH7"/>
<dbReference type="InterPro" id="IPR022742">
    <property type="entry name" value="Hydrolase_4"/>
</dbReference>
<dbReference type="PANTHER" id="PTHR11614">
    <property type="entry name" value="PHOSPHOLIPASE-RELATED"/>
    <property type="match status" value="1"/>
</dbReference>
<dbReference type="InterPro" id="IPR029058">
    <property type="entry name" value="AB_hydrolase_fold"/>
</dbReference>
<feature type="domain" description="Serine aminopeptidase S33" evidence="1">
    <location>
        <begin position="22"/>
        <end position="240"/>
    </location>
</feature>
<dbReference type="Pfam" id="PF12146">
    <property type="entry name" value="Hydrolase_4"/>
    <property type="match status" value="1"/>
</dbReference>
<comment type="caution">
    <text evidence="2">The sequence shown here is derived from an EMBL/GenBank/DDBJ whole genome shotgun (WGS) entry which is preliminary data.</text>
</comment>
<accession>A0A4R2JBH7</accession>
<keyword evidence="3" id="KW-1185">Reference proteome</keyword>
<dbReference type="InterPro" id="IPR051044">
    <property type="entry name" value="MAG_DAG_Lipase"/>
</dbReference>
<dbReference type="GO" id="GO:0016787">
    <property type="term" value="F:hydrolase activity"/>
    <property type="evidence" value="ECO:0007669"/>
    <property type="project" value="UniProtKB-KW"/>
</dbReference>
<evidence type="ECO:0000313" key="2">
    <source>
        <dbReference type="EMBL" id="TCO56841.1"/>
    </source>
</evidence>
<protein>
    <submittedName>
        <fullName evidence="2">Alpha-beta hydrolase superfamily lysophospholipase</fullName>
    </submittedName>
</protein>
<keyword evidence="2" id="KW-0378">Hydrolase</keyword>
<gene>
    <name evidence="2" type="ORF">EV192_106316</name>
</gene>